<proteinExistence type="predicted"/>
<dbReference type="PANTHER" id="PTHR12205:SF0">
    <property type="entry name" value="CENTROMERE_KINETOCHORE PROTEIN ZW10 HOMOLOG"/>
    <property type="match status" value="1"/>
</dbReference>
<sequence length="685" mass="75902">MNRSQRRLRRTGITDADFEKQSIDEQLATLEAQTEVAQATTIGAINNHRRGIIDPLDEIATVNARYETTSTRIAQQSTTSSQQISRLDHIGRLLRTIVRMAKTNANLRDIAEQLLHGDIAVASSAISEANEMLLELEDDIYVRALHKQFVWARAAARAEVERIFGEMIEIQQKGSLSEMTVTFVAMGRYDGEPFENAVTLGDLVFAMRELDLVYSHMDQLADSIADQWLLPLLQSPALPLNISQMRHAASLSVGAFKRAANDSLVALTTSEKAAEHCSLVQEQWSKVLGFVHDYVFYECADDYADLLLHMGRRLWKRVWPTLNQTMVSRLAPDVAALSDAQCLTPLAEIEHAWVSAGLLPAVTCVPQAARELLQTHVAARRCDLLSAASEILASEDSSCSLVGPLCDAFEGKKKGKGAKGTAGMMDTETMVFPRCSVSTQAQMLVDFAHETISLTSSPSDLLHVHAVRDAFALYRCLIPQRLSVLDTKQAFIVHNDCMYFCHHLPTLAFRVRPHWPEELQATSTFVDLLASFRVLAKEALSLVLDHVRKVVIREMGVWNQQNCLQDGLEEAERNLQIACAQVAQTAHIADAHLPSQTHLGVVGLLLDVVAALVTRRLQEVSVAGDSRARALLRLIAPLLDLDRLFLCASDPESTNTAKRKRAPIAKYSSEWNNLQAQITRLSSSM</sequence>
<dbReference type="Proteomes" id="UP001139887">
    <property type="component" value="Unassembled WGS sequence"/>
</dbReference>
<dbReference type="AlphaFoldDB" id="A0A9W8IBN2"/>
<protein>
    <submittedName>
        <fullName evidence="2">Ribosome biogenesis protein ytm1</fullName>
    </submittedName>
</protein>
<comment type="caution">
    <text evidence="2">The sequence shown here is derived from an EMBL/GenBank/DDBJ whole genome shotgun (WGS) entry which is preliminary data.</text>
</comment>
<dbReference type="OrthoDB" id="534815at2759"/>
<gene>
    <name evidence="2" type="primary">YTM1_1</name>
    <name evidence="2" type="ORF">IWW36_001443</name>
</gene>
<reference evidence="2" key="1">
    <citation type="submission" date="2022-07" db="EMBL/GenBank/DDBJ databases">
        <title>Phylogenomic reconstructions and comparative analyses of Kickxellomycotina fungi.</title>
        <authorList>
            <person name="Reynolds N.K."/>
            <person name="Stajich J.E."/>
            <person name="Barry K."/>
            <person name="Grigoriev I.V."/>
            <person name="Crous P."/>
            <person name="Smith M.E."/>
        </authorList>
    </citation>
    <scope>NUCLEOTIDE SEQUENCE</scope>
    <source>
        <strain evidence="2">NRRL 1566</strain>
    </source>
</reference>
<dbReference type="GO" id="GO:0006888">
    <property type="term" value="P:endoplasmic reticulum to Golgi vesicle-mediated transport"/>
    <property type="evidence" value="ECO:0007669"/>
    <property type="project" value="TreeGrafter"/>
</dbReference>
<name>A0A9W8IBN2_9FUNG</name>
<dbReference type="PANTHER" id="PTHR12205">
    <property type="entry name" value="CENTROMERE/KINETOCHORE PROTEIN ZW10"/>
    <property type="match status" value="1"/>
</dbReference>
<accession>A0A9W8IBN2</accession>
<dbReference type="InterPro" id="IPR048343">
    <property type="entry name" value="ZW10_C"/>
</dbReference>
<dbReference type="GO" id="GO:1990423">
    <property type="term" value="C:RZZ complex"/>
    <property type="evidence" value="ECO:0007669"/>
    <property type="project" value="TreeGrafter"/>
</dbReference>
<dbReference type="GO" id="GO:0005737">
    <property type="term" value="C:cytoplasm"/>
    <property type="evidence" value="ECO:0007669"/>
    <property type="project" value="GOC"/>
</dbReference>
<keyword evidence="3" id="KW-1185">Reference proteome</keyword>
<dbReference type="GO" id="GO:0007094">
    <property type="term" value="P:mitotic spindle assembly checkpoint signaling"/>
    <property type="evidence" value="ECO:0007669"/>
    <property type="project" value="TreeGrafter"/>
</dbReference>
<feature type="domain" description="Centromere/kinetochore protein zw10 C-terminal" evidence="1">
    <location>
        <begin position="431"/>
        <end position="549"/>
    </location>
</feature>
<evidence type="ECO:0000259" key="1">
    <source>
        <dbReference type="Pfam" id="PF20666"/>
    </source>
</evidence>
<dbReference type="Pfam" id="PF20666">
    <property type="entry name" value="ZW10_C"/>
    <property type="match status" value="1"/>
</dbReference>
<dbReference type="EMBL" id="JANBUW010000019">
    <property type="protein sequence ID" value="KAJ2851016.1"/>
    <property type="molecule type" value="Genomic_DNA"/>
</dbReference>
<organism evidence="2 3">
    <name type="scientific">Coemansia brasiliensis</name>
    <dbReference type="NCBI Taxonomy" id="2650707"/>
    <lineage>
        <taxon>Eukaryota</taxon>
        <taxon>Fungi</taxon>
        <taxon>Fungi incertae sedis</taxon>
        <taxon>Zoopagomycota</taxon>
        <taxon>Kickxellomycotina</taxon>
        <taxon>Kickxellomycetes</taxon>
        <taxon>Kickxellales</taxon>
        <taxon>Kickxellaceae</taxon>
        <taxon>Coemansia</taxon>
    </lineage>
</organism>
<evidence type="ECO:0000313" key="2">
    <source>
        <dbReference type="EMBL" id="KAJ2851016.1"/>
    </source>
</evidence>
<evidence type="ECO:0000313" key="3">
    <source>
        <dbReference type="Proteomes" id="UP001139887"/>
    </source>
</evidence>